<accession>A0A1A7P278</accession>
<comment type="caution">
    <text evidence="1">The sequence shown here is derived from an EMBL/GenBank/DDBJ whole genome shotgun (WGS) entry which is preliminary data.</text>
</comment>
<dbReference type="PATRIC" id="fig|750.22.peg.2298"/>
<dbReference type="RefSeq" id="WP_065232701.1">
    <property type="nucleotide sequence ID" value="NZ_JTJO01000071.1"/>
</dbReference>
<sequence>MSQIDMPPTLLSLMGIDAEYPMLGFDLTKYSPNRALMQFDKSMALMNEKNQVVILQPDTQPQGFTYDSVKKNLQPASVPEEMKQQALTYALWGSYLYKNRLYRLSENK</sequence>
<dbReference type="AlphaFoldDB" id="A0A1A7P278"/>
<name>A0A1A7P278_9PAST</name>
<evidence type="ECO:0000313" key="2">
    <source>
        <dbReference type="Proteomes" id="UP000092643"/>
    </source>
</evidence>
<dbReference type="Gene3D" id="3.30.1120.80">
    <property type="match status" value="1"/>
</dbReference>
<dbReference type="Proteomes" id="UP000092643">
    <property type="component" value="Unassembled WGS sequence"/>
</dbReference>
<dbReference type="SUPFAM" id="SSF53649">
    <property type="entry name" value="Alkaline phosphatase-like"/>
    <property type="match status" value="1"/>
</dbReference>
<protein>
    <submittedName>
        <fullName evidence="1">Uncharacterized protein</fullName>
    </submittedName>
</protein>
<dbReference type="EMBL" id="JTJO01000071">
    <property type="protein sequence ID" value="OBW95836.1"/>
    <property type="molecule type" value="Genomic_DNA"/>
</dbReference>
<gene>
    <name evidence="1" type="ORF">QV03_11205</name>
</gene>
<dbReference type="InterPro" id="IPR017850">
    <property type="entry name" value="Alkaline_phosphatase_core_sf"/>
</dbReference>
<reference evidence="1 2" key="1">
    <citation type="submission" date="2014-11" db="EMBL/GenBank/DDBJ databases">
        <title>Pan-genome of Gallibacterium spp.</title>
        <authorList>
            <person name="Kudirkiene E."/>
            <person name="Bojesen A.M."/>
        </authorList>
    </citation>
    <scope>NUCLEOTIDE SEQUENCE [LARGE SCALE GENOMIC DNA]</scope>
    <source>
        <strain evidence="1 2">F 279</strain>
    </source>
</reference>
<proteinExistence type="predicted"/>
<evidence type="ECO:0000313" key="1">
    <source>
        <dbReference type="EMBL" id="OBW95836.1"/>
    </source>
</evidence>
<organism evidence="1 2">
    <name type="scientific">Gallibacterium anatis</name>
    <dbReference type="NCBI Taxonomy" id="750"/>
    <lineage>
        <taxon>Bacteria</taxon>
        <taxon>Pseudomonadati</taxon>
        <taxon>Pseudomonadota</taxon>
        <taxon>Gammaproteobacteria</taxon>
        <taxon>Pasteurellales</taxon>
        <taxon>Pasteurellaceae</taxon>
        <taxon>Gallibacterium</taxon>
    </lineage>
</organism>